<evidence type="ECO:0000256" key="3">
    <source>
        <dbReference type="ARBA" id="ARBA00022527"/>
    </source>
</evidence>
<keyword evidence="4" id="KW-0808">Transferase</keyword>
<name>A0A913XNN8_EXADI</name>
<protein>
    <recommendedName>
        <fullName evidence="10">Protein kinase domain-containing protein</fullName>
    </recommendedName>
</protein>
<dbReference type="InterPro" id="IPR011009">
    <property type="entry name" value="Kinase-like_dom_sf"/>
</dbReference>
<evidence type="ECO:0000256" key="7">
    <source>
        <dbReference type="ARBA" id="ARBA00022840"/>
    </source>
</evidence>
<dbReference type="EnsemblMetazoa" id="XM_021051621.2">
    <property type="protein sequence ID" value="XP_020907280.1"/>
    <property type="gene ID" value="LOC110245341"/>
</dbReference>
<dbReference type="Gene3D" id="3.30.200.20">
    <property type="entry name" value="Phosphorylase Kinase, domain 1"/>
    <property type="match status" value="1"/>
</dbReference>
<organism evidence="11 12">
    <name type="scientific">Exaiptasia diaphana</name>
    <name type="common">Tropical sea anemone</name>
    <name type="synonym">Aiptasia pulchella</name>
    <dbReference type="NCBI Taxonomy" id="2652724"/>
    <lineage>
        <taxon>Eukaryota</taxon>
        <taxon>Metazoa</taxon>
        <taxon>Cnidaria</taxon>
        <taxon>Anthozoa</taxon>
        <taxon>Hexacorallia</taxon>
        <taxon>Actiniaria</taxon>
        <taxon>Aiptasiidae</taxon>
        <taxon>Exaiptasia</taxon>
    </lineage>
</organism>
<keyword evidence="7 8" id="KW-0067">ATP-binding</keyword>
<dbReference type="OrthoDB" id="10013850at2759"/>
<keyword evidence="3" id="KW-0723">Serine/threonine-protein kinase</keyword>
<dbReference type="InterPro" id="IPR051180">
    <property type="entry name" value="IKK"/>
</dbReference>
<dbReference type="PANTHER" id="PTHR22969">
    <property type="entry name" value="IKB KINASE"/>
    <property type="match status" value="1"/>
</dbReference>
<feature type="transmembrane region" description="Helical" evidence="9">
    <location>
        <begin position="124"/>
        <end position="142"/>
    </location>
</feature>
<dbReference type="GeneID" id="110245341"/>
<evidence type="ECO:0000256" key="2">
    <source>
        <dbReference type="ARBA" id="ARBA00022490"/>
    </source>
</evidence>
<dbReference type="SUPFAM" id="SSF56112">
    <property type="entry name" value="Protein kinase-like (PK-like)"/>
    <property type="match status" value="1"/>
</dbReference>
<dbReference type="InterPro" id="IPR000719">
    <property type="entry name" value="Prot_kinase_dom"/>
</dbReference>
<dbReference type="Proteomes" id="UP000887567">
    <property type="component" value="Unplaced"/>
</dbReference>
<proteinExistence type="predicted"/>
<dbReference type="InterPro" id="IPR017441">
    <property type="entry name" value="Protein_kinase_ATP_BS"/>
</dbReference>
<accession>A0A913XNN8</accession>
<evidence type="ECO:0000313" key="11">
    <source>
        <dbReference type="EnsemblMetazoa" id="XP_020907280.1"/>
    </source>
</evidence>
<dbReference type="FunFam" id="3.30.200.20:FF:000106">
    <property type="entry name" value="serine/threonine-protein kinase TBK1 isoform X1"/>
    <property type="match status" value="1"/>
</dbReference>
<dbReference type="GO" id="GO:0004674">
    <property type="term" value="F:protein serine/threonine kinase activity"/>
    <property type="evidence" value="ECO:0007669"/>
    <property type="project" value="UniProtKB-KW"/>
</dbReference>
<dbReference type="RefSeq" id="XP_020907280.1">
    <property type="nucleotide sequence ID" value="XM_021051621.2"/>
</dbReference>
<dbReference type="KEGG" id="epa:110245341"/>
<dbReference type="Pfam" id="PF00069">
    <property type="entry name" value="Pkinase"/>
    <property type="match status" value="1"/>
</dbReference>
<feature type="binding site" evidence="8">
    <location>
        <position position="40"/>
    </location>
    <ligand>
        <name>ATP</name>
        <dbReference type="ChEBI" id="CHEBI:30616"/>
    </ligand>
</feature>
<keyword evidence="5 8" id="KW-0547">Nucleotide-binding</keyword>
<evidence type="ECO:0000256" key="9">
    <source>
        <dbReference type="SAM" id="Phobius"/>
    </source>
</evidence>
<evidence type="ECO:0000256" key="4">
    <source>
        <dbReference type="ARBA" id="ARBA00022679"/>
    </source>
</evidence>
<evidence type="ECO:0000256" key="5">
    <source>
        <dbReference type="ARBA" id="ARBA00022741"/>
    </source>
</evidence>
<dbReference type="PANTHER" id="PTHR22969:SF15">
    <property type="entry name" value="FI05319P"/>
    <property type="match status" value="1"/>
</dbReference>
<keyword evidence="9" id="KW-0472">Membrane</keyword>
<keyword evidence="2" id="KW-0963">Cytoplasm</keyword>
<keyword evidence="12" id="KW-1185">Reference proteome</keyword>
<dbReference type="GO" id="GO:0005737">
    <property type="term" value="C:cytoplasm"/>
    <property type="evidence" value="ECO:0007669"/>
    <property type="project" value="UniProtKB-SubCell"/>
</dbReference>
<dbReference type="SMART" id="SM00220">
    <property type="entry name" value="S_TKc"/>
    <property type="match status" value="1"/>
</dbReference>
<keyword evidence="9" id="KW-1133">Transmembrane helix</keyword>
<evidence type="ECO:0000256" key="8">
    <source>
        <dbReference type="PROSITE-ProRule" id="PRU10141"/>
    </source>
</evidence>
<evidence type="ECO:0000256" key="1">
    <source>
        <dbReference type="ARBA" id="ARBA00004496"/>
    </source>
</evidence>
<feature type="domain" description="Protein kinase" evidence="10">
    <location>
        <begin position="11"/>
        <end position="147"/>
    </location>
</feature>
<evidence type="ECO:0000313" key="12">
    <source>
        <dbReference type="Proteomes" id="UP000887567"/>
    </source>
</evidence>
<sequence>MEIRSSPNFMWHIKDVLGQGATGAVYKGRDKKTGNEVAIKVTNHLGMMRPLDVRKREFEVLNRLDHENIVRIFASENELRSQNEIIAMELCSGGSLYTLLEHPSNSYGFSEKDCKDIIRDVGKYIIVITLRSFAIIFFPLFLKSEIQ</sequence>
<dbReference type="OMA" id="YLWNTED"/>
<keyword evidence="9" id="KW-0812">Transmembrane</keyword>
<dbReference type="GO" id="GO:0005524">
    <property type="term" value="F:ATP binding"/>
    <property type="evidence" value="ECO:0007669"/>
    <property type="project" value="UniProtKB-UniRule"/>
</dbReference>
<dbReference type="AlphaFoldDB" id="A0A913XNN8"/>
<keyword evidence="6" id="KW-0418">Kinase</keyword>
<comment type="subcellular location">
    <subcellularLocation>
        <location evidence="1">Cytoplasm</location>
    </subcellularLocation>
</comment>
<evidence type="ECO:0000259" key="10">
    <source>
        <dbReference type="PROSITE" id="PS50011"/>
    </source>
</evidence>
<dbReference type="PROSITE" id="PS50011">
    <property type="entry name" value="PROTEIN_KINASE_DOM"/>
    <property type="match status" value="1"/>
</dbReference>
<evidence type="ECO:0000256" key="6">
    <source>
        <dbReference type="ARBA" id="ARBA00022777"/>
    </source>
</evidence>
<reference evidence="11" key="1">
    <citation type="submission" date="2022-11" db="UniProtKB">
        <authorList>
            <consortium name="EnsemblMetazoa"/>
        </authorList>
    </citation>
    <scope>IDENTIFICATION</scope>
</reference>
<dbReference type="PROSITE" id="PS00107">
    <property type="entry name" value="PROTEIN_KINASE_ATP"/>
    <property type="match status" value="1"/>
</dbReference>